<gene>
    <name evidence="4" type="ORF">PG994_012468</name>
</gene>
<dbReference type="EMBL" id="JAQQWL010000011">
    <property type="protein sequence ID" value="KAK8050738.1"/>
    <property type="molecule type" value="Genomic_DNA"/>
</dbReference>
<dbReference type="Gene3D" id="3.10.450.50">
    <property type="match status" value="1"/>
</dbReference>
<dbReference type="Pfam" id="PF02982">
    <property type="entry name" value="Scytalone_dh"/>
    <property type="match status" value="1"/>
</dbReference>
<protein>
    <submittedName>
        <fullName evidence="4">Scytalone dehydratase</fullName>
    </submittedName>
</protein>
<comment type="caution">
    <text evidence="4">The sequence shown here is derived from an EMBL/GenBank/DDBJ whole genome shotgun (WGS) entry which is preliminary data.</text>
</comment>
<dbReference type="InterPro" id="IPR049884">
    <property type="entry name" value="Scytalone_dh"/>
</dbReference>
<evidence type="ECO:0000259" key="3">
    <source>
        <dbReference type="Pfam" id="PF02982"/>
    </source>
</evidence>
<dbReference type="RefSeq" id="XP_066712987.1">
    <property type="nucleotide sequence ID" value="XM_066863877.1"/>
</dbReference>
<comment type="similarity">
    <text evidence="1">Belongs to the scytalone dehydratase family.</text>
</comment>
<accession>A0ABR1TW18</accession>
<evidence type="ECO:0000313" key="5">
    <source>
        <dbReference type="Proteomes" id="UP001480595"/>
    </source>
</evidence>
<keyword evidence="5" id="KW-1185">Reference proteome</keyword>
<name>A0ABR1TW18_9PEZI</name>
<evidence type="ECO:0000313" key="4">
    <source>
        <dbReference type="EMBL" id="KAK8050738.1"/>
    </source>
</evidence>
<dbReference type="GeneID" id="92096940"/>
<evidence type="ECO:0000256" key="1">
    <source>
        <dbReference type="ARBA" id="ARBA00008584"/>
    </source>
</evidence>
<keyword evidence="2" id="KW-0456">Lyase</keyword>
<sequence>MKIYPTLEETLDCQDAFFEWCVAHDTKDWDRLRKCVAPTLRMDYGDVKNDAFEVPSEQYVQTADVNHLVVTTQHLIGGVAKWEKTADEVKATFQIRVAKVKWRDQKCVDEVAHANAHGVCTVPFRHLDGVWKVAGLKPHIVWVLGDPHVFFGDVEDMSDGLRNGEENK</sequence>
<reference evidence="4 5" key="1">
    <citation type="submission" date="2023-01" db="EMBL/GenBank/DDBJ databases">
        <title>Analysis of 21 Apiospora genomes using comparative genomics revels a genus with tremendous synthesis potential of carbohydrate active enzymes and secondary metabolites.</title>
        <authorList>
            <person name="Sorensen T."/>
        </authorList>
    </citation>
    <scope>NUCLEOTIDE SEQUENCE [LARGE SCALE GENOMIC DNA]</scope>
    <source>
        <strain evidence="4 5">CBS 135458</strain>
    </source>
</reference>
<evidence type="ECO:0000256" key="2">
    <source>
        <dbReference type="ARBA" id="ARBA00023239"/>
    </source>
</evidence>
<dbReference type="SUPFAM" id="SSF54427">
    <property type="entry name" value="NTF2-like"/>
    <property type="match status" value="1"/>
</dbReference>
<feature type="domain" description="Scytalone dehydratase-like" evidence="3">
    <location>
        <begin position="7"/>
        <end position="146"/>
    </location>
</feature>
<proteinExistence type="inferred from homology"/>
<dbReference type="Proteomes" id="UP001480595">
    <property type="component" value="Unassembled WGS sequence"/>
</dbReference>
<dbReference type="InterPro" id="IPR032710">
    <property type="entry name" value="NTF2-like_dom_sf"/>
</dbReference>
<organism evidence="4 5">
    <name type="scientific">Apiospora phragmitis</name>
    <dbReference type="NCBI Taxonomy" id="2905665"/>
    <lineage>
        <taxon>Eukaryota</taxon>
        <taxon>Fungi</taxon>
        <taxon>Dikarya</taxon>
        <taxon>Ascomycota</taxon>
        <taxon>Pezizomycotina</taxon>
        <taxon>Sordariomycetes</taxon>
        <taxon>Xylariomycetidae</taxon>
        <taxon>Amphisphaeriales</taxon>
        <taxon>Apiosporaceae</taxon>
        <taxon>Apiospora</taxon>
    </lineage>
</organism>